<evidence type="ECO:0000256" key="5">
    <source>
        <dbReference type="SAM" id="SignalP"/>
    </source>
</evidence>
<comment type="similarity">
    <text evidence="1">Belongs to the glycosyl hydrolase 43 family.</text>
</comment>
<feature type="signal peptide" evidence="5">
    <location>
        <begin position="1"/>
        <end position="27"/>
    </location>
</feature>
<organism evidence="6 7">
    <name type="scientific">Kribbella deserti</name>
    <dbReference type="NCBI Taxonomy" id="1926257"/>
    <lineage>
        <taxon>Bacteria</taxon>
        <taxon>Bacillati</taxon>
        <taxon>Actinomycetota</taxon>
        <taxon>Actinomycetes</taxon>
        <taxon>Propionibacteriales</taxon>
        <taxon>Kribbellaceae</taxon>
        <taxon>Kribbella</taxon>
    </lineage>
</organism>
<dbReference type="Gene3D" id="2.60.120.430">
    <property type="entry name" value="Galactose-binding lectin"/>
    <property type="match status" value="1"/>
</dbReference>
<dbReference type="SUPFAM" id="SSF75005">
    <property type="entry name" value="Arabinanase/levansucrase/invertase"/>
    <property type="match status" value="1"/>
</dbReference>
<dbReference type="GO" id="GO:0016787">
    <property type="term" value="F:hydrolase activity"/>
    <property type="evidence" value="ECO:0007669"/>
    <property type="project" value="UniProtKB-KW"/>
</dbReference>
<accession>A0ABV6QEU1</accession>
<dbReference type="RefSeq" id="WP_380043753.1">
    <property type="nucleotide sequence ID" value="NZ_JBHLTC010000002.1"/>
</dbReference>
<dbReference type="PANTHER" id="PTHR22925">
    <property type="entry name" value="GLYCOSYL HYDROLASE 43 FAMILY MEMBER"/>
    <property type="match status" value="1"/>
</dbReference>
<name>A0ABV6QEU1_9ACTN</name>
<keyword evidence="7" id="KW-1185">Reference proteome</keyword>
<evidence type="ECO:0000313" key="7">
    <source>
        <dbReference type="Proteomes" id="UP001589890"/>
    </source>
</evidence>
<evidence type="ECO:0000313" key="6">
    <source>
        <dbReference type="EMBL" id="MFC0623063.1"/>
    </source>
</evidence>
<protein>
    <submittedName>
        <fullName evidence="6">Glycoside hydrolase family 43 protein</fullName>
    </submittedName>
</protein>
<proteinExistence type="inferred from homology"/>
<dbReference type="Proteomes" id="UP001589890">
    <property type="component" value="Unassembled WGS sequence"/>
</dbReference>
<dbReference type="PANTHER" id="PTHR22925:SF3">
    <property type="entry name" value="GLYCOSYL HYDROLASE FAMILY PROTEIN 43"/>
    <property type="match status" value="1"/>
</dbReference>
<evidence type="ECO:0000256" key="2">
    <source>
        <dbReference type="ARBA" id="ARBA00022801"/>
    </source>
</evidence>
<dbReference type="CDD" id="cd18825">
    <property type="entry name" value="GH43_CtGH43-like"/>
    <property type="match status" value="1"/>
</dbReference>
<dbReference type="InterPro" id="IPR023296">
    <property type="entry name" value="Glyco_hydro_beta-prop_sf"/>
</dbReference>
<keyword evidence="3" id="KW-0326">Glycosidase</keyword>
<sequence>MPTTRSHPLRKFVAGGAVLLAALTASALPPSTTPAVATPEVAVPGAPAGSDAADGLETKAPYSSFRPGAEWRDTSGKLIQAHGGQLVPATDDQGRRIWYWYGEDRSKGYYDSPGVHVYASYDLYNWKDEGLALRAMSSPDQFEQDKYFAKLYKGYSAAQKEIVWRDLSTNAVRTDGWAKPSILERPKVIYNKATGKWVMWVHSDGPSSPTSTSTYARAEAGVAVSNSPKGPFRWIDSYRLNRVPSDSVPWCGTSSAFDPAGGMARDMNLFVDDDGSGYIIYSSEENRTMYISKLRPDYLYLSAKPEDAVQGKDFVRTLPCNQREAPAMFKTEGTYYLITSGATGWDPNPARYATAQSILSQWTDRGNPISGDGAANTYRSQSTSVIPYDAKAGKFIYMGDRWTPNDLASSPYVWLPLRFGEGGTLSIGPDQEWKLGDLQPYQRWTVDTVLPDHVWLADTSTLPGQVSVKTATGSTRLNVTWDASTIAQPGPANLRGSLSDGRTFTRSVVVVPHGLRYVVNAGGANTPDWKRMAEAAATEGPLLNSSPEQPLGTDPVTGKTWGYTGASAPAGTATGDLYSTLRYAKNHEPLVYTFEGLEPGTYTVHAGYFDPWPWANRAAQVSVNGSVVDQQRLFTGTNTAASYPGITAGADGKITVTIAPTRSPDIQISWLLVARSN</sequence>
<dbReference type="Gene3D" id="2.115.10.20">
    <property type="entry name" value="Glycosyl hydrolase domain, family 43"/>
    <property type="match status" value="1"/>
</dbReference>
<feature type="region of interest" description="Disordered" evidence="4">
    <location>
        <begin position="38"/>
        <end position="59"/>
    </location>
</feature>
<feature type="compositionally biased region" description="Low complexity" evidence="4">
    <location>
        <begin position="38"/>
        <end position="53"/>
    </location>
</feature>
<dbReference type="InterPro" id="IPR006710">
    <property type="entry name" value="Glyco_hydro_43"/>
</dbReference>
<dbReference type="Pfam" id="PF04616">
    <property type="entry name" value="Glyco_hydro_43"/>
    <property type="match status" value="1"/>
</dbReference>
<keyword evidence="5" id="KW-0732">Signal</keyword>
<evidence type="ECO:0000256" key="1">
    <source>
        <dbReference type="ARBA" id="ARBA00009865"/>
    </source>
</evidence>
<evidence type="ECO:0000256" key="3">
    <source>
        <dbReference type="ARBA" id="ARBA00023295"/>
    </source>
</evidence>
<keyword evidence="2 6" id="KW-0378">Hydrolase</keyword>
<dbReference type="EMBL" id="JBHLTC010000002">
    <property type="protein sequence ID" value="MFC0623063.1"/>
    <property type="molecule type" value="Genomic_DNA"/>
</dbReference>
<comment type="caution">
    <text evidence="6">The sequence shown here is derived from an EMBL/GenBank/DDBJ whole genome shotgun (WGS) entry which is preliminary data.</text>
</comment>
<reference evidence="6 7" key="1">
    <citation type="submission" date="2024-09" db="EMBL/GenBank/DDBJ databases">
        <authorList>
            <person name="Sun Q."/>
            <person name="Mori K."/>
        </authorList>
    </citation>
    <scope>NUCLEOTIDE SEQUENCE [LARGE SCALE GENOMIC DNA]</scope>
    <source>
        <strain evidence="6 7">CGMCC 1.15906</strain>
    </source>
</reference>
<feature type="chain" id="PRO_5045887553" evidence="5">
    <location>
        <begin position="28"/>
        <end position="677"/>
    </location>
</feature>
<evidence type="ECO:0000256" key="4">
    <source>
        <dbReference type="SAM" id="MobiDB-lite"/>
    </source>
</evidence>
<gene>
    <name evidence="6" type="ORF">ACFFGN_03260</name>
</gene>